<sequence>MSLKKKLGMGVASAALGLALIGGGTYAYFSDTAEASANFAAGTLDLVANPTTIIDVKNIKPGDWMDREFTLQNNGSLDISKVLLETDYEVIDAKGDNAEDFGKYIEVSFLLVNKDKKTEVVYKTTLDKLKNDKDDVVERDLLGWVLGGEPSGLKAGTSDKFSVRYKFVDNGKDQNEFQGDQLKLTWKFNAKQTAGQSK</sequence>
<gene>
    <name evidence="1" type="ORF">JGZ69_16635</name>
</gene>
<dbReference type="InterPro" id="IPR023833">
    <property type="entry name" value="Signal_pept_SipW-depend-type"/>
</dbReference>
<dbReference type="Pfam" id="PF12389">
    <property type="entry name" value="Peptidase_M73"/>
    <property type="match status" value="1"/>
</dbReference>
<organism evidence="1 2">
    <name type="scientific">Heyndrickxia sporothermodurans</name>
    <dbReference type="NCBI Taxonomy" id="46224"/>
    <lineage>
        <taxon>Bacteria</taxon>
        <taxon>Bacillati</taxon>
        <taxon>Bacillota</taxon>
        <taxon>Bacilli</taxon>
        <taxon>Bacillales</taxon>
        <taxon>Bacillaceae</taxon>
        <taxon>Heyndrickxia</taxon>
    </lineage>
</organism>
<evidence type="ECO:0000313" key="2">
    <source>
        <dbReference type="Proteomes" id="UP000595512"/>
    </source>
</evidence>
<reference evidence="1 2" key="1">
    <citation type="submission" date="2020-12" db="EMBL/GenBank/DDBJ databases">
        <title>Taxonomic evaluation of the Bacillus sporothermodurans group of bacteria based on whole genome sequences.</title>
        <authorList>
            <person name="Fiedler G."/>
            <person name="Herbstmann A.-D."/>
            <person name="Doll E."/>
            <person name="Wenning M."/>
            <person name="Brinks E."/>
            <person name="Kabisch J."/>
            <person name="Breitenwieser F."/>
            <person name="Lappann M."/>
            <person name="Boehnlein C."/>
            <person name="Franz C."/>
        </authorList>
    </citation>
    <scope>NUCLEOTIDE SEQUENCE [LARGE SCALE GENOMIC DNA]</scope>
    <source>
        <strain evidence="1 2">DSM 10599</strain>
    </source>
</reference>
<dbReference type="NCBIfam" id="TIGR04088">
    <property type="entry name" value="cognate_SipW"/>
    <property type="match status" value="1"/>
</dbReference>
<evidence type="ECO:0000313" key="1">
    <source>
        <dbReference type="EMBL" id="QQX24411.1"/>
    </source>
</evidence>
<dbReference type="Proteomes" id="UP000595512">
    <property type="component" value="Chromosome"/>
</dbReference>
<proteinExistence type="predicted"/>
<accession>A0AB37HHG3</accession>
<dbReference type="KEGG" id="hspo:JGZ69_16635"/>
<dbReference type="AlphaFoldDB" id="A0AB37HHG3"/>
<dbReference type="InterPro" id="IPR022121">
    <property type="entry name" value="Peptidase_M73_camelysin"/>
</dbReference>
<name>A0AB37HHG3_9BACI</name>
<protein>
    <submittedName>
        <fullName evidence="1">M73 family metallopeptidase</fullName>
    </submittedName>
</protein>
<dbReference type="RefSeq" id="WP_107958087.1">
    <property type="nucleotide sequence ID" value="NZ_CP066701.1"/>
</dbReference>
<dbReference type="EMBL" id="CP066701">
    <property type="protein sequence ID" value="QQX24411.1"/>
    <property type="molecule type" value="Genomic_DNA"/>
</dbReference>